<dbReference type="HAMAP" id="MF_01551">
    <property type="entry name" value="23SrRNA_methyltr_M"/>
    <property type="match status" value="1"/>
</dbReference>
<feature type="domain" description="RlmM ferredoxin-like" evidence="10">
    <location>
        <begin position="24"/>
        <end position="91"/>
    </location>
</feature>
<dbReference type="GO" id="GO:0006364">
    <property type="term" value="P:rRNA processing"/>
    <property type="evidence" value="ECO:0007669"/>
    <property type="project" value="UniProtKB-UniRule"/>
</dbReference>
<accession>A0A1X7AHT0</accession>
<comment type="similarity">
    <text evidence="6">Belongs to the class I-like SAM-binding methyltransferase superfamily. RNA methyltransferase RlmE family. RlmM subfamily.</text>
</comment>
<feature type="domain" description="Ribosomal RNA methyltransferase FtsJ" evidence="9">
    <location>
        <begin position="208"/>
        <end position="300"/>
    </location>
</feature>
<keyword evidence="2 6" id="KW-0698">rRNA processing</keyword>
<evidence type="ECO:0000259" key="9">
    <source>
        <dbReference type="Pfam" id="PF01728"/>
    </source>
</evidence>
<keyword evidence="4 6" id="KW-0808">Transferase</keyword>
<dbReference type="Pfam" id="PF21239">
    <property type="entry name" value="RLMM_N"/>
    <property type="match status" value="1"/>
</dbReference>
<feature type="domain" description="Ribosomal RNA large subunit methyltransferase M THUMP-like" evidence="11">
    <location>
        <begin position="105"/>
        <end position="184"/>
    </location>
</feature>
<dbReference type="InterPro" id="IPR002877">
    <property type="entry name" value="RNA_MeTrfase_FtsJ_dom"/>
</dbReference>
<dbReference type="GO" id="GO:0005737">
    <property type="term" value="C:cytoplasm"/>
    <property type="evidence" value="ECO:0007669"/>
    <property type="project" value="UniProtKB-SubCell"/>
</dbReference>
<name>A0A1X7AHT0_9GAMM</name>
<dbReference type="InterPro" id="IPR048646">
    <property type="entry name" value="RlmM_THUMP-like"/>
</dbReference>
<dbReference type="AlphaFoldDB" id="A0A1X7AHT0"/>
<evidence type="ECO:0000256" key="1">
    <source>
        <dbReference type="ARBA" id="ARBA00022490"/>
    </source>
</evidence>
<evidence type="ECO:0000256" key="5">
    <source>
        <dbReference type="ARBA" id="ARBA00022691"/>
    </source>
</evidence>
<keyword evidence="3 6" id="KW-0489">Methyltransferase</keyword>
<dbReference type="Gene3D" id="3.30.2300.20">
    <property type="match status" value="1"/>
</dbReference>
<dbReference type="NCBIfam" id="NF008734">
    <property type="entry name" value="PRK11760.1"/>
    <property type="match status" value="1"/>
</dbReference>
<gene>
    <name evidence="6 12" type="primary">rlmM</name>
    <name evidence="12" type="ORF">EHSB41UT_01615</name>
</gene>
<evidence type="ECO:0000256" key="8">
    <source>
        <dbReference type="PIRSR" id="PIRSR028774-2"/>
    </source>
</evidence>
<evidence type="ECO:0000256" key="6">
    <source>
        <dbReference type="HAMAP-Rule" id="MF_01551"/>
    </source>
</evidence>
<comment type="subunit">
    <text evidence="6">Monomer.</text>
</comment>
<dbReference type="GO" id="GO:0008757">
    <property type="term" value="F:S-adenosylmethionine-dependent methyltransferase activity"/>
    <property type="evidence" value="ECO:0007669"/>
    <property type="project" value="UniProtKB-UniRule"/>
</dbReference>
<evidence type="ECO:0000256" key="2">
    <source>
        <dbReference type="ARBA" id="ARBA00022552"/>
    </source>
</evidence>
<proteinExistence type="inferred from homology"/>
<dbReference type="InterPro" id="IPR011224">
    <property type="entry name" value="rRNA_MeTrfase_M"/>
</dbReference>
<evidence type="ECO:0000313" key="13">
    <source>
        <dbReference type="Proteomes" id="UP000196573"/>
    </source>
</evidence>
<feature type="binding site" evidence="6 8">
    <location>
        <position position="282"/>
    </location>
    <ligand>
        <name>S-adenosyl-L-methionine</name>
        <dbReference type="ChEBI" id="CHEBI:59789"/>
    </ligand>
</feature>
<reference evidence="12 13" key="1">
    <citation type="submission" date="2017-03" db="EMBL/GenBank/DDBJ databases">
        <authorList>
            <person name="Afonso C.L."/>
            <person name="Miller P.J."/>
            <person name="Scott M.A."/>
            <person name="Spackman E."/>
            <person name="Goraichik I."/>
            <person name="Dimitrov K.M."/>
            <person name="Suarez D.L."/>
            <person name="Swayne D.E."/>
        </authorList>
    </citation>
    <scope>NUCLEOTIDE SEQUENCE [LARGE SCALE GENOMIC DNA]</scope>
    <source>
        <strain evidence="12">SB41UT1</strain>
    </source>
</reference>
<evidence type="ECO:0000259" key="10">
    <source>
        <dbReference type="Pfam" id="PF18125"/>
    </source>
</evidence>
<dbReference type="PANTHER" id="PTHR37524:SF2">
    <property type="entry name" value="RIBOSOMAL RNA METHYLTRANSFERASE FTSJ DOMAIN-CONTAINING PROTEIN"/>
    <property type="match status" value="1"/>
</dbReference>
<sequence length="379" mass="43109">MQGAHRITAVFDSELCEAAMSRNHLLLYCRPGFESDMAGEIQDKAAEAGVYGYVKTKANSGYVVYITQEDDGARQLMNRLSFDNLIFARQWCAAVPLINDLPQGDRIGPILEAFAEHDLPRCGDLILETADTNEAKELSGFCKKFINPLRQTLRKKGLLTDKPNAKIPRLHCFFLDSSNVYIGTTDTRNSSPWPGGILRLKFPKTAPSRSTLKLEEAFHYFVPADEWDERLAPGMKAVDLGAAPGGWTWQLVNRSMMVTAVDNGPMNKDLMESGQVTHRTEDAFTFKPEKRVDWMVCDIVDKPARSAELMGRWLAHRWCREAIFNLKLPMKQRWMAVQEALEKIEEMCLERDLKVTLKCKQLFHDREEVTVHAIGERIR</sequence>
<keyword evidence="13" id="KW-1185">Reference proteome</keyword>
<dbReference type="EMBL" id="FWPT01000003">
    <property type="protein sequence ID" value="SMA43528.1"/>
    <property type="molecule type" value="Genomic_DNA"/>
</dbReference>
<evidence type="ECO:0000313" key="12">
    <source>
        <dbReference type="EMBL" id="SMA43528.1"/>
    </source>
</evidence>
<evidence type="ECO:0000256" key="3">
    <source>
        <dbReference type="ARBA" id="ARBA00022603"/>
    </source>
</evidence>
<feature type="binding site" evidence="6 8">
    <location>
        <position position="298"/>
    </location>
    <ligand>
        <name>S-adenosyl-L-methionine</name>
        <dbReference type="ChEBI" id="CHEBI:59789"/>
    </ligand>
</feature>
<dbReference type="InterPro" id="IPR040739">
    <property type="entry name" value="RlmM_FDX"/>
</dbReference>
<dbReference type="InterPro" id="IPR029063">
    <property type="entry name" value="SAM-dependent_MTases_sf"/>
</dbReference>
<dbReference type="PIRSF" id="PIRSF028774">
    <property type="entry name" value="UCP028774"/>
    <property type="match status" value="1"/>
</dbReference>
<dbReference type="EC" id="2.1.1.186" evidence="6"/>
<feature type="binding site" evidence="6 8">
    <location>
        <position position="262"/>
    </location>
    <ligand>
        <name>S-adenosyl-L-methionine</name>
        <dbReference type="ChEBI" id="CHEBI:59789"/>
    </ligand>
</feature>
<dbReference type="PANTHER" id="PTHR37524">
    <property type="entry name" value="RIBOSOMAL RNA LARGE SUBUNIT METHYLTRANSFERASE M"/>
    <property type="match status" value="1"/>
</dbReference>
<dbReference type="Proteomes" id="UP000196573">
    <property type="component" value="Unassembled WGS sequence"/>
</dbReference>
<dbReference type="GO" id="GO:0032259">
    <property type="term" value="P:methylation"/>
    <property type="evidence" value="ECO:0007669"/>
    <property type="project" value="UniProtKB-KW"/>
</dbReference>
<dbReference type="Pfam" id="PF18125">
    <property type="entry name" value="RlmM_FDX"/>
    <property type="match status" value="1"/>
</dbReference>
<comment type="subcellular location">
    <subcellularLocation>
        <location evidence="6">Cytoplasm</location>
    </subcellularLocation>
</comment>
<dbReference type="Gene3D" id="3.40.50.150">
    <property type="entry name" value="Vaccinia Virus protein VP39"/>
    <property type="match status" value="1"/>
</dbReference>
<organism evidence="12 13">
    <name type="scientific">Parendozoicomonas haliclonae</name>
    <dbReference type="NCBI Taxonomy" id="1960125"/>
    <lineage>
        <taxon>Bacteria</taxon>
        <taxon>Pseudomonadati</taxon>
        <taxon>Pseudomonadota</taxon>
        <taxon>Gammaproteobacteria</taxon>
        <taxon>Oceanospirillales</taxon>
        <taxon>Endozoicomonadaceae</taxon>
        <taxon>Parendozoicomonas</taxon>
    </lineage>
</organism>
<comment type="catalytic activity">
    <reaction evidence="6">
        <text>cytidine(2498) in 23S rRNA + S-adenosyl-L-methionine = 2'-O-methylcytidine(2498) in 23S rRNA + S-adenosyl-L-homocysteine + H(+)</text>
        <dbReference type="Rhea" id="RHEA:42788"/>
        <dbReference type="Rhea" id="RHEA-COMP:10244"/>
        <dbReference type="Rhea" id="RHEA-COMP:10245"/>
        <dbReference type="ChEBI" id="CHEBI:15378"/>
        <dbReference type="ChEBI" id="CHEBI:57856"/>
        <dbReference type="ChEBI" id="CHEBI:59789"/>
        <dbReference type="ChEBI" id="CHEBI:74495"/>
        <dbReference type="ChEBI" id="CHEBI:82748"/>
        <dbReference type="EC" id="2.1.1.186"/>
    </reaction>
</comment>
<dbReference type="Pfam" id="PF01728">
    <property type="entry name" value="FtsJ"/>
    <property type="match status" value="1"/>
</dbReference>
<evidence type="ECO:0000259" key="11">
    <source>
        <dbReference type="Pfam" id="PF21239"/>
    </source>
</evidence>
<protein>
    <recommendedName>
        <fullName evidence="6">Ribosomal RNA large subunit methyltransferase M</fullName>
        <ecNumber evidence="6">2.1.1.186</ecNumber>
    </recommendedName>
    <alternativeName>
        <fullName evidence="6">23S rRNA (cytidine2498-2'-O)-methyltransferase</fullName>
    </alternativeName>
    <alternativeName>
        <fullName evidence="6">23S rRNA 2'-O-ribose methyltransferase RlmM</fullName>
    </alternativeName>
</protein>
<dbReference type="SUPFAM" id="SSF53335">
    <property type="entry name" value="S-adenosyl-L-methionine-dependent methyltransferases"/>
    <property type="match status" value="1"/>
</dbReference>
<dbReference type="Gene3D" id="3.30.70.2810">
    <property type="match status" value="1"/>
</dbReference>
<keyword evidence="1 6" id="KW-0963">Cytoplasm</keyword>
<feature type="binding site" evidence="6 8">
    <location>
        <position position="210"/>
    </location>
    <ligand>
        <name>S-adenosyl-L-methionine</name>
        <dbReference type="ChEBI" id="CHEBI:59789"/>
    </ligand>
</feature>
<evidence type="ECO:0000256" key="7">
    <source>
        <dbReference type="PIRSR" id="PIRSR028774-1"/>
    </source>
</evidence>
<feature type="active site" description="Proton acceptor" evidence="6 7">
    <location>
        <position position="327"/>
    </location>
</feature>
<keyword evidence="5 6" id="KW-0949">S-adenosyl-L-methionine</keyword>
<evidence type="ECO:0000256" key="4">
    <source>
        <dbReference type="ARBA" id="ARBA00022679"/>
    </source>
</evidence>
<comment type="function">
    <text evidence="6">Catalyzes the 2'-O-methylation at nucleotide C2498 in 23S rRNA.</text>
</comment>
<feature type="binding site" evidence="6 8">
    <location>
        <begin position="243"/>
        <end position="246"/>
    </location>
    <ligand>
        <name>S-adenosyl-L-methionine</name>
        <dbReference type="ChEBI" id="CHEBI:59789"/>
    </ligand>
</feature>